<dbReference type="RefSeq" id="WP_132976046.1">
    <property type="nucleotide sequence ID" value="NZ_SMAO01000002.1"/>
</dbReference>
<feature type="transmembrane region" description="Helical" evidence="1">
    <location>
        <begin position="303"/>
        <end position="323"/>
    </location>
</feature>
<feature type="transmembrane region" description="Helical" evidence="1">
    <location>
        <begin position="174"/>
        <end position="193"/>
    </location>
</feature>
<dbReference type="AlphaFoldDB" id="A0A4R3N742"/>
<accession>A0A4R3N742</accession>
<keyword evidence="4" id="KW-1185">Reference proteome</keyword>
<dbReference type="InterPro" id="IPR002656">
    <property type="entry name" value="Acyl_transf_3_dom"/>
</dbReference>
<sequence>MRGIAAWMVLTSHYSHLMTPSPSLLQFLWTGVDLFFVISGFVFGPAIFAGSFPIKPYLIKRLFRIYPLYLFSLLLYFLITPDHPDKPLYFVKHLLFLGTTSSAQEAFFFNPAYWSLPVEIEYYLLLPILAWIVVRYVAGLWWILALFLIIRFTIIAGATPFSIPEPNFLGILKIHIPGILIEFLVGVVIYWSYQRFGLTASRHWSLAVLAGGLLLWTGLGLFFIDQGDQGINKNLWLRAYFSFLCAVSYGLILFGLLTLIRGQNALFILAAALLGNLSYGVYLFHTLILRIHESTGISIPGPVAYLLCASAVLVLSALAHHLIEKPAREFGRGIARKWS</sequence>
<feature type="domain" description="Acyltransferase 3" evidence="2">
    <location>
        <begin position="1"/>
        <end position="319"/>
    </location>
</feature>
<organism evidence="3 4">
    <name type="scientific">Thiobaca trueperi</name>
    <dbReference type="NCBI Taxonomy" id="127458"/>
    <lineage>
        <taxon>Bacteria</taxon>
        <taxon>Pseudomonadati</taxon>
        <taxon>Pseudomonadota</taxon>
        <taxon>Gammaproteobacteria</taxon>
        <taxon>Chromatiales</taxon>
        <taxon>Chromatiaceae</taxon>
        <taxon>Thiobaca</taxon>
    </lineage>
</organism>
<feature type="transmembrane region" description="Helical" evidence="1">
    <location>
        <begin position="27"/>
        <end position="50"/>
    </location>
</feature>
<feature type="transmembrane region" description="Helical" evidence="1">
    <location>
        <begin position="236"/>
        <end position="259"/>
    </location>
</feature>
<dbReference type="InterPro" id="IPR050879">
    <property type="entry name" value="Acyltransferase_3"/>
</dbReference>
<feature type="transmembrane region" description="Helical" evidence="1">
    <location>
        <begin position="141"/>
        <end position="162"/>
    </location>
</feature>
<dbReference type="EMBL" id="SMAO01000002">
    <property type="protein sequence ID" value="TCT22923.1"/>
    <property type="molecule type" value="Genomic_DNA"/>
</dbReference>
<reference evidence="3 4" key="1">
    <citation type="submission" date="2019-03" db="EMBL/GenBank/DDBJ databases">
        <title>Genomic Encyclopedia of Type Strains, Phase IV (KMG-IV): sequencing the most valuable type-strain genomes for metagenomic binning, comparative biology and taxonomic classification.</title>
        <authorList>
            <person name="Goeker M."/>
        </authorList>
    </citation>
    <scope>NUCLEOTIDE SEQUENCE [LARGE SCALE GENOMIC DNA]</scope>
    <source>
        <strain evidence="3 4">DSM 13587</strain>
    </source>
</reference>
<comment type="caution">
    <text evidence="3">The sequence shown here is derived from an EMBL/GenBank/DDBJ whole genome shotgun (WGS) entry which is preliminary data.</text>
</comment>
<dbReference type="GO" id="GO:0000271">
    <property type="term" value="P:polysaccharide biosynthetic process"/>
    <property type="evidence" value="ECO:0007669"/>
    <property type="project" value="TreeGrafter"/>
</dbReference>
<evidence type="ECO:0000256" key="1">
    <source>
        <dbReference type="SAM" id="Phobius"/>
    </source>
</evidence>
<keyword evidence="1" id="KW-0472">Membrane</keyword>
<dbReference type="Proteomes" id="UP000295717">
    <property type="component" value="Unassembled WGS sequence"/>
</dbReference>
<feature type="transmembrane region" description="Helical" evidence="1">
    <location>
        <begin position="266"/>
        <end position="291"/>
    </location>
</feature>
<evidence type="ECO:0000313" key="3">
    <source>
        <dbReference type="EMBL" id="TCT22923.1"/>
    </source>
</evidence>
<feature type="transmembrane region" description="Helical" evidence="1">
    <location>
        <begin position="62"/>
        <end position="79"/>
    </location>
</feature>
<protein>
    <submittedName>
        <fullName evidence="3">Peptidoglycan/LPS O-acetylase OafA/YrhL</fullName>
    </submittedName>
</protein>
<feature type="transmembrane region" description="Helical" evidence="1">
    <location>
        <begin position="112"/>
        <end position="134"/>
    </location>
</feature>
<name>A0A4R3N742_9GAMM</name>
<dbReference type="PANTHER" id="PTHR23028:SF53">
    <property type="entry name" value="ACYL_TRANSF_3 DOMAIN-CONTAINING PROTEIN"/>
    <property type="match status" value="1"/>
</dbReference>
<dbReference type="GO" id="GO:0016020">
    <property type="term" value="C:membrane"/>
    <property type="evidence" value="ECO:0007669"/>
    <property type="project" value="TreeGrafter"/>
</dbReference>
<evidence type="ECO:0000313" key="4">
    <source>
        <dbReference type="Proteomes" id="UP000295717"/>
    </source>
</evidence>
<feature type="transmembrane region" description="Helical" evidence="1">
    <location>
        <begin position="205"/>
        <end position="224"/>
    </location>
</feature>
<dbReference type="PANTHER" id="PTHR23028">
    <property type="entry name" value="ACETYLTRANSFERASE"/>
    <property type="match status" value="1"/>
</dbReference>
<dbReference type="Pfam" id="PF01757">
    <property type="entry name" value="Acyl_transf_3"/>
    <property type="match status" value="1"/>
</dbReference>
<dbReference type="GO" id="GO:0016747">
    <property type="term" value="F:acyltransferase activity, transferring groups other than amino-acyl groups"/>
    <property type="evidence" value="ECO:0007669"/>
    <property type="project" value="InterPro"/>
</dbReference>
<keyword evidence="1" id="KW-1133">Transmembrane helix</keyword>
<dbReference type="OrthoDB" id="9767863at2"/>
<evidence type="ECO:0000259" key="2">
    <source>
        <dbReference type="Pfam" id="PF01757"/>
    </source>
</evidence>
<proteinExistence type="predicted"/>
<keyword evidence="1" id="KW-0812">Transmembrane</keyword>
<gene>
    <name evidence="3" type="ORF">EDC35_102254</name>
</gene>